<dbReference type="EMBL" id="GEBQ01024028">
    <property type="protein sequence ID" value="JAT15949.1"/>
    <property type="molecule type" value="Transcribed_RNA"/>
</dbReference>
<evidence type="ECO:0000256" key="1">
    <source>
        <dbReference type="ARBA" id="ARBA00005964"/>
    </source>
</evidence>
<accession>A0A1B6KWX7</accession>
<organism evidence="7">
    <name type="scientific">Graphocephala atropunctata</name>
    <dbReference type="NCBI Taxonomy" id="36148"/>
    <lineage>
        <taxon>Eukaryota</taxon>
        <taxon>Metazoa</taxon>
        <taxon>Ecdysozoa</taxon>
        <taxon>Arthropoda</taxon>
        <taxon>Hexapoda</taxon>
        <taxon>Insecta</taxon>
        <taxon>Pterygota</taxon>
        <taxon>Neoptera</taxon>
        <taxon>Paraneoptera</taxon>
        <taxon>Hemiptera</taxon>
        <taxon>Auchenorrhyncha</taxon>
        <taxon>Membracoidea</taxon>
        <taxon>Cicadellidae</taxon>
        <taxon>Cicadellinae</taxon>
        <taxon>Cicadellini</taxon>
        <taxon>Graphocephala</taxon>
    </lineage>
</organism>
<proteinExistence type="inferred from homology"/>
<keyword evidence="3 5" id="KW-0378">Hydrolase</keyword>
<evidence type="ECO:0000313" key="7">
    <source>
        <dbReference type="EMBL" id="JAT15949.1"/>
    </source>
</evidence>
<comment type="similarity">
    <text evidence="1 5">Belongs to the type-B carboxylesterase/lipase family.</text>
</comment>
<feature type="non-terminal residue" evidence="7">
    <location>
        <position position="1"/>
    </location>
</feature>
<dbReference type="GO" id="GO:0052689">
    <property type="term" value="F:carboxylic ester hydrolase activity"/>
    <property type="evidence" value="ECO:0007669"/>
    <property type="project" value="UniProtKB-KW"/>
</dbReference>
<feature type="domain" description="Carboxylesterase type B" evidence="6">
    <location>
        <begin position="11"/>
        <end position="546"/>
    </location>
</feature>
<dbReference type="InterPro" id="IPR029058">
    <property type="entry name" value="AB_hydrolase_fold"/>
</dbReference>
<dbReference type="AlphaFoldDB" id="A0A1B6KWX7"/>
<evidence type="ECO:0000259" key="6">
    <source>
        <dbReference type="Pfam" id="PF00135"/>
    </source>
</evidence>
<evidence type="ECO:0000256" key="5">
    <source>
        <dbReference type="RuleBase" id="RU361235"/>
    </source>
</evidence>
<evidence type="ECO:0000256" key="2">
    <source>
        <dbReference type="ARBA" id="ARBA00022487"/>
    </source>
</evidence>
<sequence>LLKEEMAEEKVIIHTKLGQLRGLVKQSILTDKNYYAFLGIPFGKPPVGELRFKAPQPFGGWEGIREAVEDGPISKQPILFLLPGMNPGQEVLGEEDCLYLNVFMNELPLKNSTSKRPVIVYIHGGAFLLGSGNSKSNGPDYLMYGDVIVVTFNYRCGAFGFLSLENEEVPGNAGLKDQTLALKWVRDNIESFGGDPNNVTIFGISAGGASVHFHLLCPPSKELFHKAIIQSGFALNPWAIQKQPRSIATKLAKILGCDSEDPAEVLQFLQSVPADEIVTGTKRLSADKESMKGDALAFAPCVEAFGAQPSVPDTPDSMMKRGQFTQVPVILGCCVKEASVLAFFNGVNEEAFANINKHPGKLVPPFLRLKPGSSEEKEAQKTIWEFYMAGKPISWGNVDDFLKCRSDTQFFIGMEKTRSYLLDKSSLPVYTYMFTNHSRCICAFLIHHFPNLSPKLVTEDTCHGSDLLFLFVNNQMPLSRLSPADKEGIKKLVGAWTGFASTGDPSNSDLGVKWKEDSTAKPGYMDIGTTWSMKEGNPFPERIAFWNKLVSKYCSK</sequence>
<dbReference type="InterPro" id="IPR019826">
    <property type="entry name" value="Carboxylesterase_B_AS"/>
</dbReference>
<keyword evidence="2" id="KW-0719">Serine esterase</keyword>
<reference evidence="7" key="1">
    <citation type="submission" date="2015-11" db="EMBL/GenBank/DDBJ databases">
        <title>De novo transcriptome assembly of four potential Pierce s Disease insect vectors from Arizona vineyards.</title>
        <authorList>
            <person name="Tassone E.E."/>
        </authorList>
    </citation>
    <scope>NUCLEOTIDE SEQUENCE</scope>
</reference>
<dbReference type="PANTHER" id="PTHR43142">
    <property type="entry name" value="CARBOXYLIC ESTER HYDROLASE"/>
    <property type="match status" value="1"/>
</dbReference>
<dbReference type="Gene3D" id="3.40.50.1820">
    <property type="entry name" value="alpha/beta hydrolase"/>
    <property type="match status" value="1"/>
</dbReference>
<dbReference type="InterPro" id="IPR002018">
    <property type="entry name" value="CarbesteraseB"/>
</dbReference>
<dbReference type="Pfam" id="PF00135">
    <property type="entry name" value="COesterase"/>
    <property type="match status" value="1"/>
</dbReference>
<protein>
    <recommendedName>
        <fullName evidence="5">Carboxylic ester hydrolase</fullName>
        <ecNumber evidence="5">3.1.1.-</ecNumber>
    </recommendedName>
</protein>
<keyword evidence="4" id="KW-0325">Glycoprotein</keyword>
<dbReference type="EC" id="3.1.1.-" evidence="5"/>
<evidence type="ECO:0000256" key="3">
    <source>
        <dbReference type="ARBA" id="ARBA00022801"/>
    </source>
</evidence>
<evidence type="ECO:0000256" key="4">
    <source>
        <dbReference type="ARBA" id="ARBA00023180"/>
    </source>
</evidence>
<gene>
    <name evidence="7" type="ORF">g.30024</name>
</gene>
<name>A0A1B6KWX7_9HEMI</name>
<dbReference type="PROSITE" id="PS00122">
    <property type="entry name" value="CARBOXYLESTERASE_B_1"/>
    <property type="match status" value="1"/>
</dbReference>
<dbReference type="PANTHER" id="PTHR43142:SF1">
    <property type="entry name" value="CARBOXYLIC ESTER HYDROLASE"/>
    <property type="match status" value="1"/>
</dbReference>
<dbReference type="SUPFAM" id="SSF53474">
    <property type="entry name" value="alpha/beta-Hydrolases"/>
    <property type="match status" value="1"/>
</dbReference>